<dbReference type="InterPro" id="IPR005818">
    <property type="entry name" value="Histone_H1/H5_H15"/>
</dbReference>
<dbReference type="InterPro" id="IPR036388">
    <property type="entry name" value="WH-like_DNA-bd_sf"/>
</dbReference>
<dbReference type="CDD" id="cd00073">
    <property type="entry name" value="H15"/>
    <property type="match status" value="1"/>
</dbReference>
<dbReference type="PRINTS" id="PR00624">
    <property type="entry name" value="HISTONEH5"/>
</dbReference>
<dbReference type="GO" id="GO:0005634">
    <property type="term" value="C:nucleus"/>
    <property type="evidence" value="ECO:0007669"/>
    <property type="project" value="UniProtKB-SubCell"/>
</dbReference>
<dbReference type="InterPro" id="IPR036390">
    <property type="entry name" value="WH_DNA-bd_sf"/>
</dbReference>
<comment type="subcellular location">
    <subcellularLocation>
        <location evidence="3">Nucleus</location>
    </subcellularLocation>
</comment>
<feature type="compositionally biased region" description="Basic residues" evidence="4">
    <location>
        <begin position="123"/>
        <end position="137"/>
    </location>
</feature>
<name>A0A8C0NTF9_CANLF</name>
<dbReference type="GO" id="GO:0030527">
    <property type="term" value="F:structural constituent of chromatin"/>
    <property type="evidence" value="ECO:0007669"/>
    <property type="project" value="InterPro"/>
</dbReference>
<organism evidence="6 7">
    <name type="scientific">Canis lupus familiaris</name>
    <name type="common">Dog</name>
    <name type="synonym">Canis familiaris</name>
    <dbReference type="NCBI Taxonomy" id="9615"/>
    <lineage>
        <taxon>Eukaryota</taxon>
        <taxon>Metazoa</taxon>
        <taxon>Chordata</taxon>
        <taxon>Craniata</taxon>
        <taxon>Vertebrata</taxon>
        <taxon>Euteleostomi</taxon>
        <taxon>Mammalia</taxon>
        <taxon>Eutheria</taxon>
        <taxon>Laurasiatheria</taxon>
        <taxon>Carnivora</taxon>
        <taxon>Caniformia</taxon>
        <taxon>Canidae</taxon>
        <taxon>Canis</taxon>
    </lineage>
</organism>
<dbReference type="Pfam" id="PF00538">
    <property type="entry name" value="Linker_histone"/>
    <property type="match status" value="1"/>
</dbReference>
<dbReference type="GO" id="GO:0003677">
    <property type="term" value="F:DNA binding"/>
    <property type="evidence" value="ECO:0007669"/>
    <property type="project" value="UniProtKB-KW"/>
</dbReference>
<dbReference type="Gene3D" id="1.10.10.10">
    <property type="entry name" value="Winged helix-like DNA-binding domain superfamily/Winged helix DNA-binding domain"/>
    <property type="match status" value="1"/>
</dbReference>
<keyword evidence="3" id="KW-0158">Chromosome</keyword>
<dbReference type="InterPro" id="IPR005819">
    <property type="entry name" value="H1/H5"/>
</dbReference>
<accession>A0A8C0NTF9</accession>
<proteinExistence type="inferred from homology"/>
<feature type="region of interest" description="Disordered" evidence="4">
    <location>
        <begin position="99"/>
        <end position="209"/>
    </location>
</feature>
<evidence type="ECO:0000256" key="1">
    <source>
        <dbReference type="ARBA" id="ARBA00022934"/>
    </source>
</evidence>
<dbReference type="Ensembl" id="ENSCAFT00030036704.1">
    <property type="protein sequence ID" value="ENSCAFP00030032021.1"/>
    <property type="gene ID" value="ENSCAFG00030019988.1"/>
</dbReference>
<evidence type="ECO:0000256" key="3">
    <source>
        <dbReference type="RuleBase" id="RU003894"/>
    </source>
</evidence>
<dbReference type="GO" id="GO:0000786">
    <property type="term" value="C:nucleosome"/>
    <property type="evidence" value="ECO:0007669"/>
    <property type="project" value="InterPro"/>
</dbReference>
<dbReference type="Proteomes" id="UP000694429">
    <property type="component" value="Chromosome 35"/>
</dbReference>
<evidence type="ECO:0000259" key="5">
    <source>
        <dbReference type="PROSITE" id="PS51504"/>
    </source>
</evidence>
<reference evidence="6" key="1">
    <citation type="submission" date="2019-03" db="EMBL/GenBank/DDBJ databases">
        <authorList>
            <person name="Warren W.C."/>
            <person name="Johnson G.S."/>
        </authorList>
    </citation>
    <scope>NUCLEOTIDE SEQUENCE [LARGE SCALE GENOMIC DNA]</scope>
    <source>
        <strain evidence="6">Basenji</strain>
    </source>
</reference>
<feature type="domain" description="H15" evidence="5">
    <location>
        <begin position="40"/>
        <end position="113"/>
    </location>
</feature>
<evidence type="ECO:0000256" key="4">
    <source>
        <dbReference type="SAM" id="MobiDB-lite"/>
    </source>
</evidence>
<dbReference type="SMART" id="SM00526">
    <property type="entry name" value="H15"/>
    <property type="match status" value="1"/>
</dbReference>
<sequence length="294" mass="30955">MSETVPAVAAGTALASMENPSAKKRGRKPGGIPEAAPKAPGLSVSKLIMEALSVSQERAGMSLAALKKALAAAGYDVEKNNSRIKLCLKSLVSKGTLVQTKGTGASGSFKLNKKALLPTPAKSRVKRPPSTKTKRLVLSRDSKSPKAAKTNKAKKPGGAGAQKAACSGRKAKGAKDKQPRKSPGKAPTGKPKAAKPRLNQQKVNPRKAVSKKHLLGDSCFYKSGREPGNLKISLDIPPLDPLPGLPGLPDLPAIPNKLPFPPQLMPFQNFSGFRDENKRFVELGLNCRAGLILD</sequence>
<keyword evidence="2 3" id="KW-0238">DNA-binding</keyword>
<protein>
    <recommendedName>
        <fullName evidence="5">H15 domain-containing protein</fullName>
    </recommendedName>
</protein>
<comment type="similarity">
    <text evidence="3">Belongs to the histone H1/H5 family.</text>
</comment>
<dbReference type="FunFam" id="1.10.10.10:FF:000075">
    <property type="entry name" value="Histone H1 like"/>
    <property type="match status" value="1"/>
</dbReference>
<evidence type="ECO:0000313" key="7">
    <source>
        <dbReference type="Proteomes" id="UP000694429"/>
    </source>
</evidence>
<keyword evidence="3" id="KW-0539">Nucleus</keyword>
<dbReference type="AlphaFoldDB" id="A0A8C0NTF9"/>
<reference evidence="6" key="2">
    <citation type="submission" date="2025-08" db="UniProtKB">
        <authorList>
            <consortium name="Ensembl"/>
        </authorList>
    </citation>
    <scope>IDENTIFICATION</scope>
</reference>
<evidence type="ECO:0000313" key="6">
    <source>
        <dbReference type="Ensembl" id="ENSCAFP00030032021.1"/>
    </source>
</evidence>
<feature type="region of interest" description="Disordered" evidence="4">
    <location>
        <begin position="1"/>
        <end position="39"/>
    </location>
</feature>
<dbReference type="SUPFAM" id="SSF46785">
    <property type="entry name" value="Winged helix' DNA-binding domain"/>
    <property type="match status" value="1"/>
</dbReference>
<dbReference type="GO" id="GO:0006334">
    <property type="term" value="P:nucleosome assembly"/>
    <property type="evidence" value="ECO:0007669"/>
    <property type="project" value="InterPro"/>
</dbReference>
<dbReference type="PROSITE" id="PS51504">
    <property type="entry name" value="H15"/>
    <property type="match status" value="1"/>
</dbReference>
<evidence type="ECO:0000256" key="2">
    <source>
        <dbReference type="ARBA" id="ARBA00023125"/>
    </source>
</evidence>
<keyword evidence="1" id="KW-0164">Citrullination</keyword>